<comment type="subcellular location">
    <subcellularLocation>
        <location evidence="1">Cytoplasm</location>
    </subcellularLocation>
</comment>
<evidence type="ECO:0000256" key="1">
    <source>
        <dbReference type="ARBA" id="ARBA00004496"/>
    </source>
</evidence>
<evidence type="ECO:0000256" key="3">
    <source>
        <dbReference type="ARBA" id="ARBA00006324"/>
    </source>
</evidence>
<keyword evidence="6" id="KW-0963">Cytoplasm</keyword>
<dbReference type="EC" id="4.1.3.3" evidence="5"/>
<organism evidence="15 16">
    <name type="scientific">Dreissena polymorpha</name>
    <name type="common">Zebra mussel</name>
    <name type="synonym">Mytilus polymorpha</name>
    <dbReference type="NCBI Taxonomy" id="45954"/>
    <lineage>
        <taxon>Eukaryota</taxon>
        <taxon>Metazoa</taxon>
        <taxon>Spiralia</taxon>
        <taxon>Lophotrochozoa</taxon>
        <taxon>Mollusca</taxon>
        <taxon>Bivalvia</taxon>
        <taxon>Autobranchia</taxon>
        <taxon>Heteroconchia</taxon>
        <taxon>Euheterodonta</taxon>
        <taxon>Imparidentia</taxon>
        <taxon>Neoheterodontei</taxon>
        <taxon>Myida</taxon>
        <taxon>Dreissenoidea</taxon>
        <taxon>Dreissenidae</taxon>
        <taxon>Dreissena</taxon>
    </lineage>
</organism>
<evidence type="ECO:0000313" key="15">
    <source>
        <dbReference type="EMBL" id="KAH3768682.1"/>
    </source>
</evidence>
<reference evidence="15" key="1">
    <citation type="journal article" date="2019" name="bioRxiv">
        <title>The Genome of the Zebra Mussel, Dreissena polymorpha: A Resource for Invasive Species Research.</title>
        <authorList>
            <person name="McCartney M.A."/>
            <person name="Auch B."/>
            <person name="Kono T."/>
            <person name="Mallez S."/>
            <person name="Zhang Y."/>
            <person name="Obille A."/>
            <person name="Becker A."/>
            <person name="Abrahante J.E."/>
            <person name="Garbe J."/>
            <person name="Badalamenti J.P."/>
            <person name="Herman A."/>
            <person name="Mangelson H."/>
            <person name="Liachko I."/>
            <person name="Sullivan S."/>
            <person name="Sone E.D."/>
            <person name="Koren S."/>
            <person name="Silverstein K.A.T."/>
            <person name="Beckman K.B."/>
            <person name="Gohl D.M."/>
        </authorList>
    </citation>
    <scope>NUCLEOTIDE SEQUENCE</scope>
    <source>
        <strain evidence="15">Duluth1</strain>
        <tissue evidence="15">Whole animal</tissue>
    </source>
</reference>
<dbReference type="GO" id="GO:0005737">
    <property type="term" value="C:cytoplasm"/>
    <property type="evidence" value="ECO:0007669"/>
    <property type="project" value="UniProtKB-SubCell"/>
</dbReference>
<dbReference type="Gene3D" id="3.20.20.70">
    <property type="entry name" value="Aldolase class I"/>
    <property type="match status" value="1"/>
</dbReference>
<keyword evidence="8" id="KW-0704">Schiff base</keyword>
<dbReference type="EMBL" id="JAIWYP010000009">
    <property type="protein sequence ID" value="KAH3768682.1"/>
    <property type="molecule type" value="Genomic_DNA"/>
</dbReference>
<dbReference type="PANTHER" id="PTHR12128:SF21">
    <property type="entry name" value="N-ACETYLNEURAMINATE LYASE"/>
    <property type="match status" value="1"/>
</dbReference>
<evidence type="ECO:0000256" key="10">
    <source>
        <dbReference type="ARBA" id="ARBA00044906"/>
    </source>
</evidence>
<feature type="compositionally biased region" description="Polar residues" evidence="14">
    <location>
        <begin position="325"/>
        <end position="339"/>
    </location>
</feature>
<dbReference type="AlphaFoldDB" id="A0A9D4IDS4"/>
<evidence type="ECO:0000256" key="4">
    <source>
        <dbReference type="ARBA" id="ARBA00011881"/>
    </source>
</evidence>
<sequence>MSKIRDFKLEGLVPAVFTPMTTDGAIDYDKIDAYSRYLSDLGVKQVFLNGTTGEGFSLTLDERKKIVETWVRVGKESGRIRDIVVHVGSLNMHDSQELAKHAAVAGVDAIATVPPLFFKPSKLEYIVEYCKKIAEAAPNVPFYYYHIPTMTGVEVNIEDFLVMASKEIPSLVGAKFSSKDLVDFLGCTQLTAPNRSDSKYNLMFGCDEQLMAAMVMGGHGSVGSTPNLMWGTMARVLQLTAQGNFPEARKEQLRCQKTVRIMLKYGPQLGGNVAALKAILALVGMDTGPPRAPMRAPSAEEARAIKADLNAIGFFNWDNQPATNLASQPATNLASQPATNHRRKTAR</sequence>
<evidence type="ECO:0000256" key="13">
    <source>
        <dbReference type="PIRSR" id="PIRSR001365-2"/>
    </source>
</evidence>
<evidence type="ECO:0000256" key="9">
    <source>
        <dbReference type="ARBA" id="ARBA00023277"/>
    </source>
</evidence>
<evidence type="ECO:0000256" key="6">
    <source>
        <dbReference type="ARBA" id="ARBA00022490"/>
    </source>
</evidence>
<evidence type="ECO:0000256" key="2">
    <source>
        <dbReference type="ARBA" id="ARBA00004878"/>
    </source>
</evidence>
<evidence type="ECO:0000256" key="8">
    <source>
        <dbReference type="ARBA" id="ARBA00023270"/>
    </source>
</evidence>
<comment type="subunit">
    <text evidence="4">Homotetramer.</text>
</comment>
<feature type="binding site" evidence="13">
    <location>
        <position position="222"/>
    </location>
    <ligand>
        <name>pyruvate</name>
        <dbReference type="ChEBI" id="CHEBI:15361"/>
    </ligand>
</feature>
<dbReference type="PRINTS" id="PR00146">
    <property type="entry name" value="DHPICSNTHASE"/>
</dbReference>
<evidence type="ECO:0000256" key="12">
    <source>
        <dbReference type="PIRSR" id="PIRSR001365-1"/>
    </source>
</evidence>
<evidence type="ECO:0000256" key="11">
    <source>
        <dbReference type="PIRNR" id="PIRNR001365"/>
    </source>
</evidence>
<dbReference type="PANTHER" id="PTHR12128">
    <property type="entry name" value="DIHYDRODIPICOLINATE SYNTHASE"/>
    <property type="match status" value="1"/>
</dbReference>
<protein>
    <recommendedName>
        <fullName evidence="5">N-acetylneuraminate lyase</fullName>
        <ecNumber evidence="5">4.1.3.3</ecNumber>
    </recommendedName>
</protein>
<keyword evidence="9" id="KW-0119">Carbohydrate metabolism</keyword>
<name>A0A9D4IDS4_DREPO</name>
<feature type="region of interest" description="Disordered" evidence="14">
    <location>
        <begin position="325"/>
        <end position="347"/>
    </location>
</feature>
<dbReference type="InterPro" id="IPR002220">
    <property type="entry name" value="DapA-like"/>
</dbReference>
<gene>
    <name evidence="15" type="ORF">DPMN_169901</name>
</gene>
<comment type="caution">
    <text evidence="15">The sequence shown here is derived from an EMBL/GenBank/DDBJ whole genome shotgun (WGS) entry which is preliminary data.</text>
</comment>
<evidence type="ECO:0000256" key="5">
    <source>
        <dbReference type="ARBA" id="ARBA00012911"/>
    </source>
</evidence>
<dbReference type="PIRSF" id="PIRSF001365">
    <property type="entry name" value="DHDPS"/>
    <property type="match status" value="1"/>
</dbReference>
<dbReference type="Proteomes" id="UP000828390">
    <property type="component" value="Unassembled WGS sequence"/>
</dbReference>
<feature type="active site" description="Schiff-base intermediate with substrate" evidence="12">
    <location>
        <position position="175"/>
    </location>
</feature>
<accession>A0A9D4IDS4</accession>
<proteinExistence type="inferred from homology"/>
<evidence type="ECO:0000256" key="14">
    <source>
        <dbReference type="SAM" id="MobiDB-lite"/>
    </source>
</evidence>
<keyword evidence="7 11" id="KW-0456">Lyase</keyword>
<evidence type="ECO:0000313" key="16">
    <source>
        <dbReference type="Proteomes" id="UP000828390"/>
    </source>
</evidence>
<comment type="similarity">
    <text evidence="3">Belongs to the DapA family. NanA subfamily.</text>
</comment>
<dbReference type="GO" id="GO:0008747">
    <property type="term" value="F:N-acetylneuraminate lyase activity"/>
    <property type="evidence" value="ECO:0007669"/>
    <property type="project" value="UniProtKB-EC"/>
</dbReference>
<evidence type="ECO:0000256" key="7">
    <source>
        <dbReference type="ARBA" id="ARBA00023239"/>
    </source>
</evidence>
<feature type="active site" description="Proton donor/acceptor" evidence="12">
    <location>
        <position position="145"/>
    </location>
</feature>
<comment type="catalytic activity">
    <reaction evidence="10">
        <text>aceneuramate = aldehydo-N-acetyl-D-mannosamine + pyruvate</text>
        <dbReference type="Rhea" id="RHEA:23296"/>
        <dbReference type="ChEBI" id="CHEBI:15361"/>
        <dbReference type="ChEBI" id="CHEBI:17122"/>
        <dbReference type="ChEBI" id="CHEBI:173083"/>
        <dbReference type="EC" id="4.1.3.3"/>
    </reaction>
</comment>
<dbReference type="SMART" id="SM01130">
    <property type="entry name" value="DHDPS"/>
    <property type="match status" value="1"/>
</dbReference>
<comment type="pathway">
    <text evidence="2">Amino-sugar metabolism; N-acetylneuraminate degradation.</text>
</comment>
<keyword evidence="16" id="KW-1185">Reference proteome</keyword>
<reference evidence="15" key="2">
    <citation type="submission" date="2020-11" db="EMBL/GenBank/DDBJ databases">
        <authorList>
            <person name="McCartney M.A."/>
            <person name="Auch B."/>
            <person name="Kono T."/>
            <person name="Mallez S."/>
            <person name="Becker A."/>
            <person name="Gohl D.M."/>
            <person name="Silverstein K.A.T."/>
            <person name="Koren S."/>
            <person name="Bechman K.B."/>
            <person name="Herman A."/>
            <person name="Abrahante J.E."/>
            <person name="Garbe J."/>
        </authorList>
    </citation>
    <scope>NUCLEOTIDE SEQUENCE</scope>
    <source>
        <strain evidence="15">Duluth1</strain>
        <tissue evidence="15">Whole animal</tissue>
    </source>
</reference>
<dbReference type="SUPFAM" id="SSF51569">
    <property type="entry name" value="Aldolase"/>
    <property type="match status" value="1"/>
</dbReference>
<dbReference type="Pfam" id="PF00701">
    <property type="entry name" value="DHDPS"/>
    <property type="match status" value="1"/>
</dbReference>
<feature type="binding site" evidence="13">
    <location>
        <position position="52"/>
    </location>
    <ligand>
        <name>pyruvate</name>
        <dbReference type="ChEBI" id="CHEBI:15361"/>
    </ligand>
</feature>
<dbReference type="InterPro" id="IPR013785">
    <property type="entry name" value="Aldolase_TIM"/>
</dbReference>